<evidence type="ECO:0000256" key="5">
    <source>
        <dbReference type="ARBA" id="ARBA00022989"/>
    </source>
</evidence>
<feature type="transmembrane region" description="Helical" evidence="7">
    <location>
        <begin position="141"/>
        <end position="161"/>
    </location>
</feature>
<dbReference type="EMBL" id="JAEAOA010001095">
    <property type="protein sequence ID" value="KAK3584430.1"/>
    <property type="molecule type" value="Genomic_DNA"/>
</dbReference>
<dbReference type="GO" id="GO:0016020">
    <property type="term" value="C:membrane"/>
    <property type="evidence" value="ECO:0007669"/>
    <property type="project" value="UniProtKB-SubCell"/>
</dbReference>
<name>A0AAE0VPM9_9BIVA</name>
<reference evidence="8" key="3">
    <citation type="submission" date="2023-05" db="EMBL/GenBank/DDBJ databases">
        <authorList>
            <person name="Smith C.H."/>
        </authorList>
    </citation>
    <scope>NUCLEOTIDE SEQUENCE</scope>
    <source>
        <strain evidence="8">CHS0354</strain>
        <tissue evidence="8">Mantle</tissue>
    </source>
</reference>
<dbReference type="InterPro" id="IPR007007">
    <property type="entry name" value="Ninjurin"/>
</dbReference>
<comment type="caution">
    <text evidence="8">The sequence shown here is derived from an EMBL/GenBank/DDBJ whole genome shotgun (WGS) entry which is preliminary data.</text>
</comment>
<reference evidence="8" key="2">
    <citation type="journal article" date="2021" name="Genome Biol. Evol.">
        <title>Developing a high-quality reference genome for a parasitic bivalve with doubly uniparental inheritance (Bivalvia: Unionida).</title>
        <authorList>
            <person name="Smith C.H."/>
        </authorList>
    </citation>
    <scope>NUCLEOTIDE SEQUENCE</scope>
    <source>
        <strain evidence="8">CHS0354</strain>
        <tissue evidence="8">Mantle</tissue>
    </source>
</reference>
<protein>
    <recommendedName>
        <fullName evidence="10">Ninjurin-1</fullName>
    </recommendedName>
</protein>
<evidence type="ECO:0000313" key="8">
    <source>
        <dbReference type="EMBL" id="KAK3584430.1"/>
    </source>
</evidence>
<dbReference type="GO" id="GO:0007155">
    <property type="term" value="P:cell adhesion"/>
    <property type="evidence" value="ECO:0007669"/>
    <property type="project" value="UniProtKB-KW"/>
</dbReference>
<keyword evidence="3 7" id="KW-0812">Transmembrane</keyword>
<evidence type="ECO:0000256" key="4">
    <source>
        <dbReference type="ARBA" id="ARBA00022889"/>
    </source>
</evidence>
<reference evidence="8" key="1">
    <citation type="journal article" date="2021" name="Genome Biol. Evol.">
        <title>A High-Quality Reference Genome for a Parasitic Bivalve with Doubly Uniparental Inheritance (Bivalvia: Unionida).</title>
        <authorList>
            <person name="Smith C.H."/>
        </authorList>
    </citation>
    <scope>NUCLEOTIDE SEQUENCE</scope>
    <source>
        <strain evidence="8">CHS0354</strain>
    </source>
</reference>
<evidence type="ECO:0000313" key="9">
    <source>
        <dbReference type="Proteomes" id="UP001195483"/>
    </source>
</evidence>
<keyword evidence="9" id="KW-1185">Reference proteome</keyword>
<proteinExistence type="inferred from homology"/>
<feature type="transmembrane region" description="Helical" evidence="7">
    <location>
        <begin position="79"/>
        <end position="107"/>
    </location>
</feature>
<evidence type="ECO:0008006" key="10">
    <source>
        <dbReference type="Google" id="ProtNLM"/>
    </source>
</evidence>
<gene>
    <name evidence="8" type="ORF">CHS0354_017710</name>
</gene>
<dbReference type="AlphaFoldDB" id="A0AAE0VPM9"/>
<evidence type="ECO:0000256" key="7">
    <source>
        <dbReference type="SAM" id="Phobius"/>
    </source>
</evidence>
<comment type="subcellular location">
    <subcellularLocation>
        <location evidence="1">Membrane</location>
        <topology evidence="1">Multi-pass membrane protein</topology>
    </subcellularLocation>
</comment>
<evidence type="ECO:0000256" key="3">
    <source>
        <dbReference type="ARBA" id="ARBA00022692"/>
    </source>
</evidence>
<dbReference type="Pfam" id="PF04923">
    <property type="entry name" value="Ninjurin"/>
    <property type="match status" value="1"/>
</dbReference>
<keyword evidence="5 7" id="KW-1133">Transmembrane helix</keyword>
<sequence length="177" mass="19257">MSADNLVFDLDVTGLKSSDETTEVNKPVDEVDHALQANPPSNLYVVKRNFIHQLMDVALLMANVSQLRALLELGSKDKYYYLLLVVIVMSISLQVIFTICMLIIWSIEKGAVDNIPETLTEIPGKGVVLKDNKVANVLDKVGNVLVMCIIVANVLIVGFGVEPHGSFNSEANDTASG</sequence>
<evidence type="ECO:0000256" key="2">
    <source>
        <dbReference type="ARBA" id="ARBA00008141"/>
    </source>
</evidence>
<evidence type="ECO:0000256" key="1">
    <source>
        <dbReference type="ARBA" id="ARBA00004141"/>
    </source>
</evidence>
<keyword evidence="4" id="KW-0130">Cell adhesion</keyword>
<evidence type="ECO:0000256" key="6">
    <source>
        <dbReference type="ARBA" id="ARBA00023136"/>
    </source>
</evidence>
<dbReference type="Proteomes" id="UP001195483">
    <property type="component" value="Unassembled WGS sequence"/>
</dbReference>
<dbReference type="PANTHER" id="PTHR12316">
    <property type="entry name" value="NINJURIN-RELATED"/>
    <property type="match status" value="1"/>
</dbReference>
<dbReference type="GO" id="GO:0042246">
    <property type="term" value="P:tissue regeneration"/>
    <property type="evidence" value="ECO:0007669"/>
    <property type="project" value="InterPro"/>
</dbReference>
<accession>A0AAE0VPM9</accession>
<comment type="similarity">
    <text evidence="2">Belongs to the ninjurin family.</text>
</comment>
<keyword evidence="6 7" id="KW-0472">Membrane</keyword>
<dbReference type="PANTHER" id="PTHR12316:SF17">
    <property type="entry name" value="NINJURIN C, ISOFORM D"/>
    <property type="match status" value="1"/>
</dbReference>
<organism evidence="8 9">
    <name type="scientific">Potamilus streckersoni</name>
    <dbReference type="NCBI Taxonomy" id="2493646"/>
    <lineage>
        <taxon>Eukaryota</taxon>
        <taxon>Metazoa</taxon>
        <taxon>Spiralia</taxon>
        <taxon>Lophotrochozoa</taxon>
        <taxon>Mollusca</taxon>
        <taxon>Bivalvia</taxon>
        <taxon>Autobranchia</taxon>
        <taxon>Heteroconchia</taxon>
        <taxon>Palaeoheterodonta</taxon>
        <taxon>Unionida</taxon>
        <taxon>Unionoidea</taxon>
        <taxon>Unionidae</taxon>
        <taxon>Ambleminae</taxon>
        <taxon>Lampsilini</taxon>
        <taxon>Potamilus</taxon>
    </lineage>
</organism>